<keyword evidence="13" id="KW-0675">Receptor</keyword>
<dbReference type="InterPro" id="IPR037066">
    <property type="entry name" value="Plug_dom_sf"/>
</dbReference>
<reference evidence="13 14" key="1">
    <citation type="submission" date="2019-04" db="EMBL/GenBank/DDBJ databases">
        <title>Microbes associate with the intestines of laboratory mice.</title>
        <authorList>
            <person name="Navarre W."/>
            <person name="Wong E."/>
            <person name="Huang K."/>
            <person name="Tropini C."/>
            <person name="Ng K."/>
            <person name="Yu B."/>
        </authorList>
    </citation>
    <scope>NUCLEOTIDE SEQUENCE [LARGE SCALE GENOMIC DNA]</scope>
    <source>
        <strain evidence="13 14">NM22_B1</strain>
    </source>
</reference>
<keyword evidence="5 9" id="KW-0798">TonB box</keyword>
<evidence type="ECO:0000256" key="5">
    <source>
        <dbReference type="ARBA" id="ARBA00023077"/>
    </source>
</evidence>
<dbReference type="AlphaFoldDB" id="A0A4S2FLI9"/>
<gene>
    <name evidence="13" type="ORF">E5339_11705</name>
</gene>
<dbReference type="GO" id="GO:0009279">
    <property type="term" value="C:cell outer membrane"/>
    <property type="evidence" value="ECO:0007669"/>
    <property type="project" value="UniProtKB-SubCell"/>
</dbReference>
<dbReference type="InterPro" id="IPR036942">
    <property type="entry name" value="Beta-barrel_TonB_sf"/>
</dbReference>
<dbReference type="Pfam" id="PF00593">
    <property type="entry name" value="TonB_dep_Rec_b-barrel"/>
    <property type="match status" value="1"/>
</dbReference>
<sequence length="1032" mass="114162">MLKRFKSVGMLLFLGAFSTGTISAVTALEVNSSAIVQQNETCKGIVKDAMGESIIGASVVVKGTTNGTITDFDGNFSLAGVKKGEIIVVSYVGYQKQEVKWNGGPLNVILKEDTEVLSEVVVVGYGVQKKANLSGSVAQVNSEELTNRPISNVSSGLQGLMPGVTVTAGQGRPGEDGSNIRIRGVGTLNNASPYILIDGVESGSMNDLDPNDIESISVLKDASSAAIYGSKASNGVILITTKRGKVGAPRISYNGYVGIQNATATIDRVSSADYARLYNRIDDDNNQPHRYSDEDIRLFEDGSDPYGHPNTNWNDAAFKTGVLHKHNVSINGGTDNAKYMASVGYLGQTGILPNSERSQFNGRMNLDINISKQWHVRMNLAYIKNDYKDPNSNYGGGSSDQIIRQLNILSPMIPIKNEDGTYGSTNDGNPIAWLDSGSTVDKYNQNFTGMLAVDYKIFDFLTATVSGAYVNDDQHYKAFVKKIKEDPVQAARPNSLSESFRNWDRYNFDALLNFDKQFGNHSVKVMLGYHAEAYDVRYNSMYRENFPNNELTDMNAGAAATQTNSGFTRELNMLSYFGRLNYDYKGKYLFEANFRSDASSRFAPGNRWGYFPSFSGAWRISEESFMEGVRNSWLSNMKIRASWGQLGNQDALGDGSPTGGDFYPWMNTYNLGANYPFGGSLVTGYYQGSYKMASLSWEKATTWGVGVDFTLFNKFTGSVDYYNRKTTDIIMDVAVPKEFALGAYKDNVGAMKNSGVEIQLAYNDKWNDWTFGASGNFSYNKNVIENLGGVNRMADGSFMREVGSPINSWFVYRTDGFFQSDEEASAWQEKYSKMDGYPFGQDFKGGDLRYVDANGDGKISADDRELYRTKDPKFTFGFNLNVGYKNIDLSMNFTGAAGVGYAFTKEAFGEFSGSAGHPSTAWLDSWTPENKNASMPRIAESRKSPSEASNVLSDFWIIDTSYLRMKTIQLGYTFPKTWLEKWGVQNVRIYYSAENLLTFDNMPINVDPETVSERLSSYPLNKTHSFGVNITF</sequence>
<evidence type="ECO:0000259" key="11">
    <source>
        <dbReference type="Pfam" id="PF00593"/>
    </source>
</evidence>
<dbReference type="RefSeq" id="WP_025017678.1">
    <property type="nucleotide sequence ID" value="NZ_CANPVL010000023.1"/>
</dbReference>
<dbReference type="Pfam" id="PF13715">
    <property type="entry name" value="CarbopepD_reg_2"/>
    <property type="match status" value="1"/>
</dbReference>
<dbReference type="NCBIfam" id="TIGR04056">
    <property type="entry name" value="OMP_RagA_SusC"/>
    <property type="match status" value="1"/>
</dbReference>
<evidence type="ECO:0000259" key="12">
    <source>
        <dbReference type="Pfam" id="PF07715"/>
    </source>
</evidence>
<dbReference type="Gene3D" id="2.170.130.10">
    <property type="entry name" value="TonB-dependent receptor, plug domain"/>
    <property type="match status" value="1"/>
</dbReference>
<keyword evidence="6 8" id="KW-0472">Membrane</keyword>
<feature type="domain" description="TonB-dependent receptor plug" evidence="12">
    <location>
        <begin position="130"/>
        <end position="236"/>
    </location>
</feature>
<organism evidence="13 14">
    <name type="scientific">Phocaeicola sartorii</name>
    <dbReference type="NCBI Taxonomy" id="671267"/>
    <lineage>
        <taxon>Bacteria</taxon>
        <taxon>Pseudomonadati</taxon>
        <taxon>Bacteroidota</taxon>
        <taxon>Bacteroidia</taxon>
        <taxon>Bacteroidales</taxon>
        <taxon>Bacteroidaceae</taxon>
        <taxon>Phocaeicola</taxon>
    </lineage>
</organism>
<proteinExistence type="inferred from homology"/>
<keyword evidence="2 8" id="KW-0813">Transport</keyword>
<keyword evidence="10" id="KW-0732">Signal</keyword>
<evidence type="ECO:0000256" key="7">
    <source>
        <dbReference type="ARBA" id="ARBA00023237"/>
    </source>
</evidence>
<dbReference type="SUPFAM" id="SSF49464">
    <property type="entry name" value="Carboxypeptidase regulatory domain-like"/>
    <property type="match status" value="1"/>
</dbReference>
<evidence type="ECO:0000256" key="9">
    <source>
        <dbReference type="RuleBase" id="RU003357"/>
    </source>
</evidence>
<dbReference type="InterPro" id="IPR023996">
    <property type="entry name" value="TonB-dep_OMP_SusC/RagA"/>
</dbReference>
<evidence type="ECO:0000256" key="10">
    <source>
        <dbReference type="SAM" id="SignalP"/>
    </source>
</evidence>
<dbReference type="FunFam" id="2.60.40.1120:FF:000003">
    <property type="entry name" value="Outer membrane protein Omp121"/>
    <property type="match status" value="1"/>
</dbReference>
<dbReference type="NCBIfam" id="TIGR04057">
    <property type="entry name" value="SusC_RagA_signa"/>
    <property type="match status" value="1"/>
</dbReference>
<dbReference type="GeneID" id="82151825"/>
<dbReference type="Gene3D" id="2.60.40.1120">
    <property type="entry name" value="Carboxypeptidase-like, regulatory domain"/>
    <property type="match status" value="1"/>
</dbReference>
<dbReference type="PROSITE" id="PS52016">
    <property type="entry name" value="TONB_DEPENDENT_REC_3"/>
    <property type="match status" value="1"/>
</dbReference>
<evidence type="ECO:0000313" key="13">
    <source>
        <dbReference type="EMBL" id="TGY69853.1"/>
    </source>
</evidence>
<evidence type="ECO:0000256" key="1">
    <source>
        <dbReference type="ARBA" id="ARBA00004571"/>
    </source>
</evidence>
<comment type="similarity">
    <text evidence="8 9">Belongs to the TonB-dependent receptor family.</text>
</comment>
<keyword evidence="4 8" id="KW-0812">Transmembrane</keyword>
<dbReference type="FunFam" id="2.170.130.10:FF:000003">
    <property type="entry name" value="SusC/RagA family TonB-linked outer membrane protein"/>
    <property type="match status" value="1"/>
</dbReference>
<dbReference type="EMBL" id="SRYJ01000024">
    <property type="protein sequence ID" value="TGY69853.1"/>
    <property type="molecule type" value="Genomic_DNA"/>
</dbReference>
<comment type="subcellular location">
    <subcellularLocation>
        <location evidence="1 8">Cell outer membrane</location>
        <topology evidence="1 8">Multi-pass membrane protein</topology>
    </subcellularLocation>
</comment>
<dbReference type="InterPro" id="IPR023997">
    <property type="entry name" value="TonB-dep_OMP_SusC/RagA_CS"/>
</dbReference>
<evidence type="ECO:0000256" key="8">
    <source>
        <dbReference type="PROSITE-ProRule" id="PRU01360"/>
    </source>
</evidence>
<name>A0A4S2FLI9_9BACT</name>
<dbReference type="Pfam" id="PF07715">
    <property type="entry name" value="Plug"/>
    <property type="match status" value="1"/>
</dbReference>
<evidence type="ECO:0000256" key="2">
    <source>
        <dbReference type="ARBA" id="ARBA00022448"/>
    </source>
</evidence>
<dbReference type="InterPro" id="IPR008969">
    <property type="entry name" value="CarboxyPept-like_regulatory"/>
</dbReference>
<dbReference type="Gene3D" id="2.40.170.20">
    <property type="entry name" value="TonB-dependent receptor, beta-barrel domain"/>
    <property type="match status" value="1"/>
</dbReference>
<dbReference type="SUPFAM" id="SSF56935">
    <property type="entry name" value="Porins"/>
    <property type="match status" value="1"/>
</dbReference>
<evidence type="ECO:0000313" key="14">
    <source>
        <dbReference type="Proteomes" id="UP000310760"/>
    </source>
</evidence>
<comment type="caution">
    <text evidence="13">The sequence shown here is derived from an EMBL/GenBank/DDBJ whole genome shotgun (WGS) entry which is preliminary data.</text>
</comment>
<feature type="signal peptide" evidence="10">
    <location>
        <begin position="1"/>
        <end position="24"/>
    </location>
</feature>
<evidence type="ECO:0000256" key="6">
    <source>
        <dbReference type="ARBA" id="ARBA00023136"/>
    </source>
</evidence>
<evidence type="ECO:0000256" key="3">
    <source>
        <dbReference type="ARBA" id="ARBA00022452"/>
    </source>
</evidence>
<keyword evidence="7 8" id="KW-0998">Cell outer membrane</keyword>
<keyword evidence="3 8" id="KW-1134">Transmembrane beta strand</keyword>
<dbReference type="InterPro" id="IPR000531">
    <property type="entry name" value="Beta-barrel_TonB"/>
</dbReference>
<dbReference type="Proteomes" id="UP000310760">
    <property type="component" value="Unassembled WGS sequence"/>
</dbReference>
<accession>A0A4S2FLI9</accession>
<dbReference type="InterPro" id="IPR039426">
    <property type="entry name" value="TonB-dep_rcpt-like"/>
</dbReference>
<feature type="domain" description="TonB-dependent receptor-like beta-barrel" evidence="11">
    <location>
        <begin position="422"/>
        <end position="889"/>
    </location>
</feature>
<feature type="chain" id="PRO_5020354243" evidence="10">
    <location>
        <begin position="25"/>
        <end position="1032"/>
    </location>
</feature>
<evidence type="ECO:0000256" key="4">
    <source>
        <dbReference type="ARBA" id="ARBA00022692"/>
    </source>
</evidence>
<protein>
    <submittedName>
        <fullName evidence="13">TonB-dependent receptor</fullName>
    </submittedName>
</protein>
<dbReference type="InterPro" id="IPR012910">
    <property type="entry name" value="Plug_dom"/>
</dbReference>